<dbReference type="PANTHER" id="PTHR24027">
    <property type="entry name" value="CADHERIN-23"/>
    <property type="match status" value="1"/>
</dbReference>
<dbReference type="GO" id="GO:0007498">
    <property type="term" value="P:mesoderm development"/>
    <property type="evidence" value="ECO:0007669"/>
    <property type="project" value="UniProtKB-ARBA"/>
</dbReference>
<evidence type="ECO:0000256" key="4">
    <source>
        <dbReference type="ARBA" id="ARBA00004536"/>
    </source>
</evidence>
<evidence type="ECO:0000256" key="20">
    <source>
        <dbReference type="ARBA" id="ARBA00023893"/>
    </source>
</evidence>
<dbReference type="GO" id="GO:0000902">
    <property type="term" value="P:cell morphogenesis"/>
    <property type="evidence" value="ECO:0007669"/>
    <property type="project" value="TreeGrafter"/>
</dbReference>
<dbReference type="FunFam" id="2.60.40.60:FF:000095">
    <property type="entry name" value="Cadherin 13"/>
    <property type="match status" value="1"/>
</dbReference>
<keyword evidence="7" id="KW-0963">Cytoplasm</keyword>
<dbReference type="GO" id="GO:0008013">
    <property type="term" value="F:beta-catenin binding"/>
    <property type="evidence" value="ECO:0007669"/>
    <property type="project" value="TreeGrafter"/>
</dbReference>
<accession>A0AAJ7PE61</accession>
<evidence type="ECO:0000259" key="26">
    <source>
        <dbReference type="PROSITE" id="PS50268"/>
    </source>
</evidence>
<dbReference type="GO" id="GO:0007398">
    <property type="term" value="P:ectoderm development"/>
    <property type="evidence" value="ECO:0007669"/>
    <property type="project" value="UniProtKB-ARBA"/>
</dbReference>
<dbReference type="InterPro" id="IPR015919">
    <property type="entry name" value="Cadherin-like_sf"/>
</dbReference>
<evidence type="ECO:0000256" key="15">
    <source>
        <dbReference type="ARBA" id="ARBA00022949"/>
    </source>
</evidence>
<dbReference type="GO" id="GO:0001764">
    <property type="term" value="P:neuron migration"/>
    <property type="evidence" value="ECO:0007669"/>
    <property type="project" value="UniProtKB-ARBA"/>
</dbReference>
<dbReference type="FunFam" id="2.60.40.60:FF:000022">
    <property type="entry name" value="Cadherin 2"/>
    <property type="match status" value="1"/>
</dbReference>
<dbReference type="GO" id="GO:0005912">
    <property type="term" value="C:adherens junction"/>
    <property type="evidence" value="ECO:0007669"/>
    <property type="project" value="UniProtKB-SubCell"/>
</dbReference>
<dbReference type="GO" id="GO:0005509">
    <property type="term" value="F:calcium ion binding"/>
    <property type="evidence" value="ECO:0007669"/>
    <property type="project" value="UniProtKB-UniRule"/>
</dbReference>
<dbReference type="InterPro" id="IPR027397">
    <property type="entry name" value="Catenin-bd_sf"/>
</dbReference>
<dbReference type="FunFam" id="4.10.900.10:FF:000001">
    <property type="entry name" value="Cadherin 2"/>
    <property type="match status" value="1"/>
</dbReference>
<keyword evidence="13 21" id="KW-0106">Calcium</keyword>
<evidence type="ECO:0000313" key="28">
    <source>
        <dbReference type="RefSeq" id="XP_018519385.2"/>
    </source>
</evidence>
<dbReference type="Proteomes" id="UP000694890">
    <property type="component" value="Linkage group LG10"/>
</dbReference>
<keyword evidence="11" id="KW-0677">Repeat</keyword>
<evidence type="ECO:0000256" key="19">
    <source>
        <dbReference type="ARBA" id="ARBA00023180"/>
    </source>
</evidence>
<dbReference type="Pfam" id="PF00028">
    <property type="entry name" value="Cadherin"/>
    <property type="match status" value="4"/>
</dbReference>
<evidence type="ECO:0000256" key="16">
    <source>
        <dbReference type="ARBA" id="ARBA00022989"/>
    </source>
</evidence>
<dbReference type="GO" id="GO:0060027">
    <property type="term" value="P:convergent extension involved in gastrulation"/>
    <property type="evidence" value="ECO:0007669"/>
    <property type="project" value="UniProtKB-ARBA"/>
</dbReference>
<dbReference type="GO" id="GO:0045296">
    <property type="term" value="F:cadherin binding"/>
    <property type="evidence" value="ECO:0007669"/>
    <property type="project" value="TreeGrafter"/>
</dbReference>
<evidence type="ECO:0000256" key="23">
    <source>
        <dbReference type="RuleBase" id="RU004357"/>
    </source>
</evidence>
<evidence type="ECO:0000256" key="11">
    <source>
        <dbReference type="ARBA" id="ARBA00022737"/>
    </source>
</evidence>
<keyword evidence="9" id="KW-0479">Metal-binding</keyword>
<dbReference type="InterPro" id="IPR002126">
    <property type="entry name" value="Cadherin-like_dom"/>
</dbReference>
<dbReference type="SUPFAM" id="SSF49313">
    <property type="entry name" value="Cadherin-like"/>
    <property type="match status" value="5"/>
</dbReference>
<dbReference type="InterPro" id="IPR000233">
    <property type="entry name" value="Cadherin_Y-type_LIR"/>
</dbReference>
<protein>
    <recommendedName>
        <fullName evidence="20">Cadherin-1</fullName>
    </recommendedName>
</protein>
<evidence type="ECO:0000256" key="17">
    <source>
        <dbReference type="ARBA" id="ARBA00023034"/>
    </source>
</evidence>
<evidence type="ECO:0000256" key="10">
    <source>
        <dbReference type="ARBA" id="ARBA00022729"/>
    </source>
</evidence>
<feature type="transmembrane region" description="Helical" evidence="25">
    <location>
        <begin position="663"/>
        <end position="685"/>
    </location>
</feature>
<evidence type="ECO:0000256" key="13">
    <source>
        <dbReference type="ARBA" id="ARBA00022837"/>
    </source>
</evidence>
<keyword evidence="6" id="KW-1003">Cell membrane</keyword>
<evidence type="ECO:0000256" key="22">
    <source>
        <dbReference type="RuleBase" id="RU003318"/>
    </source>
</evidence>
<dbReference type="InterPro" id="IPR020894">
    <property type="entry name" value="Cadherin_CS"/>
</dbReference>
<evidence type="ECO:0000256" key="5">
    <source>
        <dbReference type="ARBA" id="ARBA00004601"/>
    </source>
</evidence>
<name>A0AAJ7PE61_LATCA</name>
<keyword evidence="15" id="KW-0965">Cell junction</keyword>
<dbReference type="GO" id="GO:0005794">
    <property type="term" value="C:Golgi apparatus"/>
    <property type="evidence" value="ECO:0007669"/>
    <property type="project" value="UniProtKB-SubCell"/>
</dbReference>
<dbReference type="GO" id="GO:0044331">
    <property type="term" value="P:cell-cell adhesion mediated by cadherin"/>
    <property type="evidence" value="ECO:0007669"/>
    <property type="project" value="TreeGrafter"/>
</dbReference>
<feature type="domain" description="Cadherin" evidence="26">
    <location>
        <begin position="145"/>
        <end position="218"/>
    </location>
</feature>
<keyword evidence="19" id="KW-0325">Glycoprotein</keyword>
<evidence type="ECO:0000256" key="12">
    <source>
        <dbReference type="ARBA" id="ARBA00022753"/>
    </source>
</evidence>
<keyword evidence="17" id="KW-0333">Golgi apparatus</keyword>
<dbReference type="FunFam" id="2.60.40.60:FF:000011">
    <property type="entry name" value="Cadherin 1"/>
    <property type="match status" value="1"/>
</dbReference>
<feature type="region of interest" description="Disordered" evidence="24">
    <location>
        <begin position="795"/>
        <end position="817"/>
    </location>
</feature>
<evidence type="ECO:0000256" key="2">
    <source>
        <dbReference type="ARBA" id="ARBA00004251"/>
    </source>
</evidence>
<dbReference type="AlphaFoldDB" id="A0AAJ7PE61"/>
<evidence type="ECO:0000256" key="7">
    <source>
        <dbReference type="ARBA" id="ARBA00022490"/>
    </source>
</evidence>
<dbReference type="GO" id="GO:0001841">
    <property type="term" value="P:neural tube formation"/>
    <property type="evidence" value="ECO:0007669"/>
    <property type="project" value="UniProtKB-ARBA"/>
</dbReference>
<evidence type="ECO:0000256" key="1">
    <source>
        <dbReference type="ARBA" id="ARBA00004177"/>
    </source>
</evidence>
<dbReference type="SMART" id="SM00112">
    <property type="entry name" value="CA"/>
    <property type="match status" value="4"/>
</dbReference>
<evidence type="ECO:0000256" key="3">
    <source>
        <dbReference type="ARBA" id="ARBA00004496"/>
    </source>
</evidence>
<evidence type="ECO:0000256" key="8">
    <source>
        <dbReference type="ARBA" id="ARBA00022692"/>
    </source>
</evidence>
<feature type="region of interest" description="Disordered" evidence="24">
    <location>
        <begin position="1"/>
        <end position="24"/>
    </location>
</feature>
<dbReference type="Gene3D" id="4.10.900.10">
    <property type="entry name" value="TCF3-CBD (Catenin binding domain)"/>
    <property type="match status" value="1"/>
</dbReference>
<dbReference type="PROSITE" id="PS00232">
    <property type="entry name" value="CADHERIN_1"/>
    <property type="match status" value="2"/>
</dbReference>
<gene>
    <name evidence="28" type="primary">LOC108875147</name>
</gene>
<comment type="subcellular location">
    <subcellularLocation>
        <location evidence="4">Cell junction</location>
        <location evidence="4">Adherens junction</location>
    </subcellularLocation>
    <subcellularLocation>
        <location evidence="2 22">Cell membrane</location>
        <topology evidence="2 22">Single-pass type I membrane protein</topology>
    </subcellularLocation>
    <subcellularLocation>
        <location evidence="3">Cytoplasm</location>
    </subcellularLocation>
    <subcellularLocation>
        <location evidence="1">Endosome</location>
    </subcellularLocation>
    <subcellularLocation>
        <location evidence="5">Golgi apparatus</location>
        <location evidence="5">trans-Golgi network</location>
    </subcellularLocation>
</comment>
<comment type="function">
    <text evidence="23">Cadherins are calcium-dependent cell adhesion proteins.</text>
</comment>
<dbReference type="GO" id="GO:0034332">
    <property type="term" value="P:adherens junction organization"/>
    <property type="evidence" value="ECO:0007669"/>
    <property type="project" value="UniProtKB-ARBA"/>
</dbReference>
<evidence type="ECO:0000256" key="14">
    <source>
        <dbReference type="ARBA" id="ARBA00022889"/>
    </source>
</evidence>
<dbReference type="KEGG" id="lcf:108875147"/>
<evidence type="ECO:0000256" key="9">
    <source>
        <dbReference type="ARBA" id="ARBA00022723"/>
    </source>
</evidence>
<evidence type="ECO:0000256" key="18">
    <source>
        <dbReference type="ARBA" id="ARBA00023136"/>
    </source>
</evidence>
<dbReference type="GO" id="GO:0016339">
    <property type="term" value="P:calcium-dependent cell-cell adhesion via plasma membrane cell adhesion molecules"/>
    <property type="evidence" value="ECO:0007669"/>
    <property type="project" value="TreeGrafter"/>
</dbReference>
<keyword evidence="14 22" id="KW-0130">Cell adhesion</keyword>
<keyword evidence="18 25" id="KW-0472">Membrane</keyword>
<feature type="domain" description="Cadherin" evidence="26">
    <location>
        <begin position="331"/>
        <end position="442"/>
    </location>
</feature>
<dbReference type="GeneID" id="108875147"/>
<keyword evidence="12" id="KW-0967">Endosome</keyword>
<dbReference type="InterPro" id="IPR039808">
    <property type="entry name" value="Cadherin"/>
</dbReference>
<dbReference type="Gene3D" id="2.60.40.60">
    <property type="entry name" value="Cadherins"/>
    <property type="match status" value="5"/>
</dbReference>
<evidence type="ECO:0000256" key="25">
    <source>
        <dbReference type="SAM" id="Phobius"/>
    </source>
</evidence>
<keyword evidence="8 22" id="KW-0812">Transmembrane</keyword>
<dbReference type="Pfam" id="PF01049">
    <property type="entry name" value="CADH_Y-type_LIR"/>
    <property type="match status" value="1"/>
</dbReference>
<evidence type="ECO:0000256" key="24">
    <source>
        <dbReference type="SAM" id="MobiDB-lite"/>
    </source>
</evidence>
<dbReference type="PANTHER" id="PTHR24027:SF319">
    <property type="entry name" value="CADHERIN-1"/>
    <property type="match status" value="1"/>
</dbReference>
<dbReference type="GO" id="GO:0016342">
    <property type="term" value="C:catenin complex"/>
    <property type="evidence" value="ECO:0007669"/>
    <property type="project" value="TreeGrafter"/>
</dbReference>
<dbReference type="GO" id="GO:0042074">
    <property type="term" value="P:cell migration involved in gastrulation"/>
    <property type="evidence" value="ECO:0007669"/>
    <property type="project" value="UniProtKB-ARBA"/>
</dbReference>
<evidence type="ECO:0000256" key="6">
    <source>
        <dbReference type="ARBA" id="ARBA00022475"/>
    </source>
</evidence>
<keyword evidence="10" id="KW-0732">Signal</keyword>
<dbReference type="GO" id="GO:0005768">
    <property type="term" value="C:endosome"/>
    <property type="evidence" value="ECO:0007669"/>
    <property type="project" value="UniProtKB-SubCell"/>
</dbReference>
<evidence type="ECO:0000256" key="21">
    <source>
        <dbReference type="PROSITE-ProRule" id="PRU00043"/>
    </source>
</evidence>
<organism evidence="27 28">
    <name type="scientific">Lates calcarifer</name>
    <name type="common">Barramundi</name>
    <name type="synonym">Holocentrus calcarifer</name>
    <dbReference type="NCBI Taxonomy" id="8187"/>
    <lineage>
        <taxon>Eukaryota</taxon>
        <taxon>Metazoa</taxon>
        <taxon>Chordata</taxon>
        <taxon>Craniata</taxon>
        <taxon>Vertebrata</taxon>
        <taxon>Euteleostomi</taxon>
        <taxon>Actinopterygii</taxon>
        <taxon>Neopterygii</taxon>
        <taxon>Teleostei</taxon>
        <taxon>Neoteleostei</taxon>
        <taxon>Acanthomorphata</taxon>
        <taxon>Carangaria</taxon>
        <taxon>Carangaria incertae sedis</taxon>
        <taxon>Centropomidae</taxon>
        <taxon>Lates</taxon>
    </lineage>
</organism>
<dbReference type="FunFam" id="2.60.40.60:FF:000019">
    <property type="entry name" value="Cadherin 2"/>
    <property type="match status" value="1"/>
</dbReference>
<proteinExistence type="predicted"/>
<dbReference type="GO" id="GO:0007043">
    <property type="term" value="P:cell-cell junction assembly"/>
    <property type="evidence" value="ECO:0007669"/>
    <property type="project" value="TreeGrafter"/>
</dbReference>
<feature type="domain" description="Cadherin" evidence="26">
    <location>
        <begin position="219"/>
        <end position="330"/>
    </location>
</feature>
<keyword evidence="16 25" id="KW-1133">Transmembrane helix</keyword>
<dbReference type="PRINTS" id="PR00205">
    <property type="entry name" value="CADHERIN"/>
</dbReference>
<evidence type="ECO:0000313" key="27">
    <source>
        <dbReference type="Proteomes" id="UP000694890"/>
    </source>
</evidence>
<feature type="domain" description="Cadherin" evidence="26">
    <location>
        <begin position="443"/>
        <end position="550"/>
    </location>
</feature>
<sequence>MQRLGSLPFEQSSRSGPEDQSGDGGGQICRVSLLKEMMGNSTTFRLLFLLCHIQCLAVLAAAGIQPRCSHNFSKNENLRNKNLENNSNMGFEQLSTIEFPQVSGVLKRMKREWVIPPIGFPENDRGPFPKYMVKIKSSNEEKVAITYKITGPGTDQPPEGVFTIDRRSGVLYVTQPLDREKIAKYTLWAHAMNEGNKAEEPMELIINVIDQNDNAPQFTQNPFYGKVSESAAVGDPVIKVTAVDKDDPHTNNAIIRYRIITQMPQWPKEDMFMINPVSGMISVVAGGLDRETHPEYKLTIQVADMEGEGLAATCTVIISITDNNDNAPQFTVSSISTSVPENEVGVEVIRLRVTDEDEDGSPNANTKYSIIKGNKGGEFNITTGSNKMEGVITTAKELDFESIPIFTLLVVVMNEVPFSWAVSTSTATVEVAVVDKNEPPVFSPAEIHVRVSEDVKVGSSVAILRAKDPDTARTQSVRYKLDKDLARWLSVDEDTGLVKVKHSMDRESHHVKDDKYTVLILGYDNDTVPATGTGTLVVTLLDVNDHHPVIKQRKAHLCNKDPFPALLDIMDLDGPGHAGPFIVELQGDHRINWTISTNSTNNVAALAPKRELSPGDYHVLMRIYDVGALHQDSTLDVEVCQCEGAFSTCFIPHSAPQTHVSSLATSVLGAVFCLLVLLLLLLLLLRRRRRSEKDAPLLEDIPRDNIFHYNEEGGGEEDKEYDLSQLHRGLDNRPEVLCTDVFPTVQSRPRYRLQIQANEEIGKYIEDNMHAANNDPTAPPYDSLLVFDHEGVGSEAGSLSSINSSDQDEEQDYQSLNHWGPRFSRLADLYTGGIEEDNDAETLPGKTEWV</sequence>
<dbReference type="RefSeq" id="XP_018519385.2">
    <property type="nucleotide sequence ID" value="XM_018663869.2"/>
</dbReference>
<dbReference type="CDD" id="cd11304">
    <property type="entry name" value="Cadherin_repeat"/>
    <property type="match status" value="3"/>
</dbReference>
<dbReference type="PROSITE" id="PS50268">
    <property type="entry name" value="CADHERIN_2"/>
    <property type="match status" value="4"/>
</dbReference>
<reference evidence="28" key="1">
    <citation type="submission" date="2025-08" db="UniProtKB">
        <authorList>
            <consortium name="RefSeq"/>
        </authorList>
    </citation>
    <scope>IDENTIFICATION</scope>
    <source>
        <tissue evidence="28">Brain</tissue>
    </source>
</reference>
<dbReference type="GO" id="GO:0007156">
    <property type="term" value="P:homophilic cell adhesion via plasma membrane adhesion molecules"/>
    <property type="evidence" value="ECO:0007669"/>
    <property type="project" value="InterPro"/>
</dbReference>
<dbReference type="GO" id="GO:0030010">
    <property type="term" value="P:establishment of cell polarity"/>
    <property type="evidence" value="ECO:0007669"/>
    <property type="project" value="UniProtKB-ARBA"/>
</dbReference>